<dbReference type="PRINTS" id="PR01496">
    <property type="entry name" value="SHAKERCHANEL"/>
</dbReference>
<feature type="domain" description="BTB" evidence="13">
    <location>
        <begin position="119"/>
        <end position="219"/>
    </location>
</feature>
<name>A0A2S1WM91_9ANNE</name>
<reference evidence="14" key="1">
    <citation type="submission" date="2018-02" db="EMBL/GenBank/DDBJ databases">
        <title>Hirudo verbana central nervous system transcriptome analysis of ion channel and receptor content.</title>
        <authorList>
            <person name="Northcutt A.J."/>
            <person name="Schulz D.J."/>
            <person name="Mesce K.A."/>
        </authorList>
    </citation>
    <scope>NUCLEOTIDE SEQUENCE</scope>
</reference>
<dbReference type="FunFam" id="1.20.120.350:FF:000134">
    <property type="entry name" value="Uncharacterized protein"/>
    <property type="match status" value="1"/>
</dbReference>
<dbReference type="InterPro" id="IPR003972">
    <property type="entry name" value="K_chnl_volt-dep_Kv1"/>
</dbReference>
<dbReference type="AlphaFoldDB" id="A0A2S1WM91"/>
<dbReference type="GO" id="GO:0008076">
    <property type="term" value="C:voltage-gated potassium channel complex"/>
    <property type="evidence" value="ECO:0007669"/>
    <property type="project" value="InterPro"/>
</dbReference>
<evidence type="ECO:0000256" key="3">
    <source>
        <dbReference type="ARBA" id="ARBA00022538"/>
    </source>
</evidence>
<evidence type="ECO:0000256" key="1">
    <source>
        <dbReference type="ARBA" id="ARBA00004141"/>
    </source>
</evidence>
<keyword evidence="10 12" id="KW-0472">Membrane</keyword>
<dbReference type="PANTHER" id="PTHR11537">
    <property type="entry name" value="VOLTAGE-GATED POTASSIUM CHANNEL"/>
    <property type="match status" value="1"/>
</dbReference>
<dbReference type="InterPro" id="IPR005821">
    <property type="entry name" value="Ion_trans_dom"/>
</dbReference>
<keyword evidence="11" id="KW-0407">Ion channel</keyword>
<keyword evidence="6" id="KW-0851">Voltage-gated channel</keyword>
<evidence type="ECO:0000256" key="12">
    <source>
        <dbReference type="SAM" id="Phobius"/>
    </source>
</evidence>
<sequence>MSLGVTSKRGGQLMNDNVSYQALRTSDQVSCHERSKPNHQEYLPDVFPQDRHVHAHACRRTTSVMCRVHQEDQRLSSNFSRTRKTSFSLSKWRRKKTIPDVYQEAIGRSDGSFGRCGCERIRINVSGHFFETRAAVLDRHPDTLLGNPRKRQKYYDHTRDEFFLDRHRPSFEAIFSYYQYGGKLKRPHHVHDDIFLSELMFYELESHVVEEYKRGEGYTSEKIEVPENAILRSLWMLFEYPETSKAAFVVAIVSVLMTLVSIVLFCIETLPVFSMTHCVIDEAPNFLDPFFIIETTCTLWFTIEVFVRFISSPNKIRFLKDFKNIVDVTAIVPYYITFINVISTMSCASAKSSASLAFLRVIRLIRVFKLTKHSVGLQVLVLTFKASIEGLGLFLVALVVCLLVFSSAIYYAELGTKGSQIESIPDAFWWAIITMTTVGYGDKVPIGAWGKLIGAACAITGVLTLAIPVPIITGHFNRFYAHKTGRGRHV</sequence>
<feature type="transmembrane region" description="Helical" evidence="12">
    <location>
        <begin position="290"/>
        <end position="310"/>
    </location>
</feature>
<dbReference type="InterPro" id="IPR003968">
    <property type="entry name" value="K_chnl_volt-dep_Kv"/>
</dbReference>
<dbReference type="FunFam" id="1.10.287.70:FF:000002">
    <property type="entry name" value="Potassium voltage-gated channel subfamily a member"/>
    <property type="match status" value="1"/>
</dbReference>
<proteinExistence type="evidence at transcript level"/>
<organism evidence="14">
    <name type="scientific">Hirudo verbana</name>
    <dbReference type="NCBI Taxonomy" id="311461"/>
    <lineage>
        <taxon>Eukaryota</taxon>
        <taxon>Metazoa</taxon>
        <taxon>Spiralia</taxon>
        <taxon>Lophotrochozoa</taxon>
        <taxon>Annelida</taxon>
        <taxon>Clitellata</taxon>
        <taxon>Hirudinea</taxon>
        <taxon>Hirudinida</taxon>
        <taxon>Hirudiniformes</taxon>
        <taxon>Hirudinidae</taxon>
        <taxon>Hirudo</taxon>
    </lineage>
</organism>
<evidence type="ECO:0000256" key="6">
    <source>
        <dbReference type="ARBA" id="ARBA00022882"/>
    </source>
</evidence>
<dbReference type="Gene3D" id="1.10.287.70">
    <property type="match status" value="1"/>
</dbReference>
<keyword evidence="3" id="KW-0633">Potassium transport</keyword>
<evidence type="ECO:0000256" key="11">
    <source>
        <dbReference type="ARBA" id="ARBA00023303"/>
    </source>
</evidence>
<keyword evidence="2" id="KW-0813">Transport</keyword>
<evidence type="ECO:0000256" key="2">
    <source>
        <dbReference type="ARBA" id="ARBA00022448"/>
    </source>
</evidence>
<feature type="transmembrane region" description="Helical" evidence="12">
    <location>
        <begin position="246"/>
        <end position="270"/>
    </location>
</feature>
<dbReference type="PANTHER" id="PTHR11537:SF113">
    <property type="entry name" value="POTASSIUM VOLTAGE-GATED CHANNEL PROTEIN SHAKER"/>
    <property type="match status" value="1"/>
</dbReference>
<evidence type="ECO:0000259" key="13">
    <source>
        <dbReference type="SMART" id="SM00225"/>
    </source>
</evidence>
<dbReference type="InterPro" id="IPR000210">
    <property type="entry name" value="BTB/POZ_dom"/>
</dbReference>
<dbReference type="Gene3D" id="3.30.710.10">
    <property type="entry name" value="Potassium Channel Kv1.1, Chain A"/>
    <property type="match status" value="1"/>
</dbReference>
<dbReference type="FunFam" id="3.30.710.10:FF:000053">
    <property type="entry name" value="potassium voltage-gated channel subfamily A member 4"/>
    <property type="match status" value="1"/>
</dbReference>
<keyword evidence="8 12" id="KW-1133">Transmembrane helix</keyword>
<dbReference type="Gene3D" id="1.20.120.350">
    <property type="entry name" value="Voltage-gated potassium channels. Chain C"/>
    <property type="match status" value="1"/>
</dbReference>
<dbReference type="Pfam" id="PF00520">
    <property type="entry name" value="Ion_trans"/>
    <property type="match status" value="1"/>
</dbReference>
<dbReference type="SUPFAM" id="SSF54695">
    <property type="entry name" value="POZ domain"/>
    <property type="match status" value="1"/>
</dbReference>
<dbReference type="InterPro" id="IPR011333">
    <property type="entry name" value="SKP1/BTB/POZ_sf"/>
</dbReference>
<dbReference type="GO" id="GO:0051260">
    <property type="term" value="P:protein homooligomerization"/>
    <property type="evidence" value="ECO:0007669"/>
    <property type="project" value="InterPro"/>
</dbReference>
<keyword evidence="5" id="KW-0631">Potassium channel</keyword>
<keyword evidence="9" id="KW-0406">Ion transport</keyword>
<protein>
    <submittedName>
        <fullName evidence="14">Putative potassium voltage-gated channel Shaker subfamily 3</fullName>
    </submittedName>
</protein>
<dbReference type="InterPro" id="IPR027359">
    <property type="entry name" value="Volt_channel_dom_sf"/>
</dbReference>
<dbReference type="EMBL" id="MG973377">
    <property type="protein sequence ID" value="AWJ68230.1"/>
    <property type="molecule type" value="mRNA"/>
</dbReference>
<evidence type="ECO:0000256" key="8">
    <source>
        <dbReference type="ARBA" id="ARBA00022989"/>
    </source>
</evidence>
<feature type="transmembrane region" description="Helical" evidence="12">
    <location>
        <begin position="453"/>
        <end position="476"/>
    </location>
</feature>
<dbReference type="Pfam" id="PF02214">
    <property type="entry name" value="BTB_2"/>
    <property type="match status" value="1"/>
</dbReference>
<evidence type="ECO:0000313" key="14">
    <source>
        <dbReference type="EMBL" id="AWJ68230.1"/>
    </source>
</evidence>
<feature type="transmembrane region" description="Helical" evidence="12">
    <location>
        <begin position="391"/>
        <end position="412"/>
    </location>
</feature>
<evidence type="ECO:0000256" key="10">
    <source>
        <dbReference type="ARBA" id="ARBA00023136"/>
    </source>
</evidence>
<dbReference type="GO" id="GO:0005251">
    <property type="term" value="F:delayed rectifier potassium channel activity"/>
    <property type="evidence" value="ECO:0007669"/>
    <property type="project" value="TreeGrafter"/>
</dbReference>
<keyword evidence="4 12" id="KW-0812">Transmembrane</keyword>
<dbReference type="SUPFAM" id="SSF81324">
    <property type="entry name" value="Voltage-gated potassium channels"/>
    <property type="match status" value="1"/>
</dbReference>
<dbReference type="SMART" id="SM00225">
    <property type="entry name" value="BTB"/>
    <property type="match status" value="1"/>
</dbReference>
<comment type="subcellular location">
    <subcellularLocation>
        <location evidence="1">Membrane</location>
        <topology evidence="1">Multi-pass membrane protein</topology>
    </subcellularLocation>
</comment>
<evidence type="ECO:0000256" key="5">
    <source>
        <dbReference type="ARBA" id="ARBA00022826"/>
    </source>
</evidence>
<keyword evidence="7" id="KW-0630">Potassium</keyword>
<dbReference type="PRINTS" id="PR00169">
    <property type="entry name" value="KCHANNEL"/>
</dbReference>
<dbReference type="InterPro" id="IPR028325">
    <property type="entry name" value="VG_K_chnl"/>
</dbReference>
<evidence type="ECO:0000256" key="4">
    <source>
        <dbReference type="ARBA" id="ARBA00022692"/>
    </source>
</evidence>
<dbReference type="GO" id="GO:0001508">
    <property type="term" value="P:action potential"/>
    <property type="evidence" value="ECO:0007669"/>
    <property type="project" value="TreeGrafter"/>
</dbReference>
<dbReference type="PRINTS" id="PR01491">
    <property type="entry name" value="KVCHANNEL"/>
</dbReference>
<accession>A0A2S1WM91</accession>
<evidence type="ECO:0000256" key="9">
    <source>
        <dbReference type="ARBA" id="ARBA00023065"/>
    </source>
</evidence>
<dbReference type="InterPro" id="IPR003131">
    <property type="entry name" value="T1-type_BTB"/>
</dbReference>
<evidence type="ECO:0000256" key="7">
    <source>
        <dbReference type="ARBA" id="ARBA00022958"/>
    </source>
</evidence>